<reference evidence="1 2" key="1">
    <citation type="submission" date="2021-06" db="EMBL/GenBank/DDBJ databases">
        <title>Caerostris extrusa draft genome.</title>
        <authorList>
            <person name="Kono N."/>
            <person name="Arakawa K."/>
        </authorList>
    </citation>
    <scope>NUCLEOTIDE SEQUENCE [LARGE SCALE GENOMIC DNA]</scope>
</reference>
<dbReference type="EMBL" id="BPLR01018754">
    <property type="protein sequence ID" value="GIZ02057.1"/>
    <property type="molecule type" value="Genomic_DNA"/>
</dbReference>
<comment type="caution">
    <text evidence="1">The sequence shown here is derived from an EMBL/GenBank/DDBJ whole genome shotgun (WGS) entry which is preliminary data.</text>
</comment>
<sequence length="86" mass="9082">MSSMGVYTPDSSTNSGYNSVEIDVCQLGLESPTSVCSSEITQQNSVEARSSPQSYPDCAQLSNNPSPYCTNLSISNSVLIIIAVGR</sequence>
<keyword evidence="2" id="KW-1185">Reference proteome</keyword>
<name>A0AAV4Y402_CAEEX</name>
<dbReference type="AlphaFoldDB" id="A0AAV4Y402"/>
<organism evidence="1 2">
    <name type="scientific">Caerostris extrusa</name>
    <name type="common">Bark spider</name>
    <name type="synonym">Caerostris bankana</name>
    <dbReference type="NCBI Taxonomy" id="172846"/>
    <lineage>
        <taxon>Eukaryota</taxon>
        <taxon>Metazoa</taxon>
        <taxon>Ecdysozoa</taxon>
        <taxon>Arthropoda</taxon>
        <taxon>Chelicerata</taxon>
        <taxon>Arachnida</taxon>
        <taxon>Araneae</taxon>
        <taxon>Araneomorphae</taxon>
        <taxon>Entelegynae</taxon>
        <taxon>Araneoidea</taxon>
        <taxon>Araneidae</taxon>
        <taxon>Caerostris</taxon>
    </lineage>
</organism>
<evidence type="ECO:0000313" key="2">
    <source>
        <dbReference type="Proteomes" id="UP001054945"/>
    </source>
</evidence>
<protein>
    <submittedName>
        <fullName evidence="1">Uncharacterized protein</fullName>
    </submittedName>
</protein>
<evidence type="ECO:0000313" key="1">
    <source>
        <dbReference type="EMBL" id="GIZ02057.1"/>
    </source>
</evidence>
<proteinExistence type="predicted"/>
<gene>
    <name evidence="1" type="ORF">CEXT_140101</name>
</gene>
<accession>A0AAV4Y402</accession>
<dbReference type="Proteomes" id="UP001054945">
    <property type="component" value="Unassembled WGS sequence"/>
</dbReference>